<dbReference type="AlphaFoldDB" id="A0A410G6K2"/>
<dbReference type="KEGG" id="aev:EI546_14920"/>
<dbReference type="PANTHER" id="PTHR23150">
    <property type="entry name" value="SULFATASE MODIFYING FACTOR 1, 2"/>
    <property type="match status" value="1"/>
</dbReference>
<proteinExistence type="predicted"/>
<dbReference type="EMBL" id="CP034951">
    <property type="protein sequence ID" value="QAA82929.1"/>
    <property type="molecule type" value="Genomic_DNA"/>
</dbReference>
<protein>
    <submittedName>
        <fullName evidence="2">Formylglycine-generating enzyme family protein</fullName>
    </submittedName>
</protein>
<organism evidence="2 3">
    <name type="scientific">Aequorivita ciconiae</name>
    <dbReference type="NCBI Taxonomy" id="2494375"/>
    <lineage>
        <taxon>Bacteria</taxon>
        <taxon>Pseudomonadati</taxon>
        <taxon>Bacteroidota</taxon>
        <taxon>Flavobacteriia</taxon>
        <taxon>Flavobacteriales</taxon>
        <taxon>Flavobacteriaceae</taxon>
        <taxon>Aequorivita</taxon>
    </lineage>
</organism>
<sequence>MGKFKFFCLVLLFCGCKEKERVREWKVKQPSTFLGLESELKVDEDEMVFIKGGTYTMGAAQQSDTHDALPFHQVMVNDFWIDKTEVTNKQYADFVAATGYKTLAERPVDWEELKTLLPLGTPRPDEASLQPGSMVFTPPNFPISLTDYTQWWSWVSGANWRQPQGPGSSINGKENYPVVHIAFEDAQAYATWAGKRLPTEAEWEYAARGGAEKKEFAWGDELTPNNTYLANFFQGEFPYENTGNDGYVMSAPVASFPPNAYGLYDMIGNVWEWCSDFFEAEKFNPECCKGVVANNPQGPDKTRDPNDPFSIRHVIKGGSFLCSPQYCSNYKPSGRQGSVYDTGMNHIGFRCAKDKV</sequence>
<gene>
    <name evidence="2" type="ORF">EI546_14920</name>
</gene>
<dbReference type="Pfam" id="PF03781">
    <property type="entry name" value="FGE-sulfatase"/>
    <property type="match status" value="1"/>
</dbReference>
<dbReference type="RefSeq" id="WP_128251293.1">
    <property type="nucleotide sequence ID" value="NZ_CP034951.1"/>
</dbReference>
<dbReference type="PROSITE" id="PS51257">
    <property type="entry name" value="PROKAR_LIPOPROTEIN"/>
    <property type="match status" value="1"/>
</dbReference>
<dbReference type="Gene3D" id="3.90.1580.10">
    <property type="entry name" value="paralog of FGE (formylglycine-generating enzyme)"/>
    <property type="match status" value="1"/>
</dbReference>
<dbReference type="Proteomes" id="UP000285517">
    <property type="component" value="Chromosome"/>
</dbReference>
<evidence type="ECO:0000313" key="2">
    <source>
        <dbReference type="EMBL" id="QAA82929.1"/>
    </source>
</evidence>
<evidence type="ECO:0000313" key="3">
    <source>
        <dbReference type="Proteomes" id="UP000285517"/>
    </source>
</evidence>
<dbReference type="OrthoDB" id="9768004at2"/>
<reference evidence="2 3" key="1">
    <citation type="submission" date="2019-01" db="EMBL/GenBank/DDBJ databases">
        <title>Complete genome sequencing of Aequorivita sp. H23M31.</title>
        <authorList>
            <person name="Bae J.-W."/>
        </authorList>
    </citation>
    <scope>NUCLEOTIDE SEQUENCE [LARGE SCALE GENOMIC DNA]</scope>
    <source>
        <strain evidence="2 3">H23M31</strain>
    </source>
</reference>
<keyword evidence="3" id="KW-1185">Reference proteome</keyword>
<feature type="domain" description="Sulfatase-modifying factor enzyme-like" evidence="1">
    <location>
        <begin position="44"/>
        <end position="353"/>
    </location>
</feature>
<dbReference type="InterPro" id="IPR042095">
    <property type="entry name" value="SUMF_sf"/>
</dbReference>
<dbReference type="SUPFAM" id="SSF56436">
    <property type="entry name" value="C-type lectin-like"/>
    <property type="match status" value="1"/>
</dbReference>
<accession>A0A410G6K2</accession>
<dbReference type="PANTHER" id="PTHR23150:SF19">
    <property type="entry name" value="FORMYLGLYCINE-GENERATING ENZYME"/>
    <property type="match status" value="1"/>
</dbReference>
<dbReference type="InterPro" id="IPR051043">
    <property type="entry name" value="Sulfatase_Mod_Factor_Kinase"/>
</dbReference>
<dbReference type="GO" id="GO:0120147">
    <property type="term" value="F:formylglycine-generating oxidase activity"/>
    <property type="evidence" value="ECO:0007669"/>
    <property type="project" value="TreeGrafter"/>
</dbReference>
<name>A0A410G6K2_9FLAO</name>
<evidence type="ECO:0000259" key="1">
    <source>
        <dbReference type="Pfam" id="PF03781"/>
    </source>
</evidence>
<dbReference type="InterPro" id="IPR016187">
    <property type="entry name" value="CTDL_fold"/>
</dbReference>
<dbReference type="InterPro" id="IPR005532">
    <property type="entry name" value="SUMF_dom"/>
</dbReference>